<feature type="region of interest" description="Disordered" evidence="1">
    <location>
        <begin position="70"/>
        <end position="113"/>
    </location>
</feature>
<accession>A0A7N0TPZ9</accession>
<evidence type="ECO:0000256" key="1">
    <source>
        <dbReference type="SAM" id="MobiDB-lite"/>
    </source>
</evidence>
<dbReference type="AlphaFoldDB" id="A0A7N0TPZ9"/>
<feature type="region of interest" description="Disordered" evidence="1">
    <location>
        <begin position="1"/>
        <end position="46"/>
    </location>
</feature>
<organism evidence="2 3">
    <name type="scientific">Kalanchoe fedtschenkoi</name>
    <name type="common">Lavender scallops</name>
    <name type="synonym">South American air plant</name>
    <dbReference type="NCBI Taxonomy" id="63787"/>
    <lineage>
        <taxon>Eukaryota</taxon>
        <taxon>Viridiplantae</taxon>
        <taxon>Streptophyta</taxon>
        <taxon>Embryophyta</taxon>
        <taxon>Tracheophyta</taxon>
        <taxon>Spermatophyta</taxon>
        <taxon>Magnoliopsida</taxon>
        <taxon>eudicotyledons</taxon>
        <taxon>Gunneridae</taxon>
        <taxon>Pentapetalae</taxon>
        <taxon>Saxifragales</taxon>
        <taxon>Crassulaceae</taxon>
        <taxon>Kalanchoe</taxon>
    </lineage>
</organism>
<reference evidence="2" key="1">
    <citation type="submission" date="2021-01" db="UniProtKB">
        <authorList>
            <consortium name="EnsemblPlants"/>
        </authorList>
    </citation>
    <scope>IDENTIFICATION</scope>
</reference>
<sequence>MPTLTLRTWAHDNGPRAQPGPSYHVTLSSPSPQLLRSDQGWGRSRHDSWNKVAQVRDKFEYDREKRMREKAFAPMNGGPMNGGGDVYPSHHTAPQNQPFDTRRYFSEPDSESE</sequence>
<dbReference type="EnsemblPlants" id="Kaladp0040s0724.1.v1.1">
    <property type="protein sequence ID" value="Kaladp0040s0724.1.v1.1"/>
    <property type="gene ID" value="Kaladp0040s0724.v1.1"/>
</dbReference>
<name>A0A7N0TPZ9_KALFE</name>
<evidence type="ECO:0000313" key="3">
    <source>
        <dbReference type="Proteomes" id="UP000594263"/>
    </source>
</evidence>
<proteinExistence type="predicted"/>
<evidence type="ECO:0000313" key="2">
    <source>
        <dbReference type="EnsemblPlants" id="Kaladp0040s0724.1.v1.1"/>
    </source>
</evidence>
<protein>
    <submittedName>
        <fullName evidence="2">Uncharacterized protein</fullName>
    </submittedName>
</protein>
<dbReference type="PANTHER" id="PTHR36031:SF1">
    <property type="entry name" value="F21O3.15 PROTEIN"/>
    <property type="match status" value="1"/>
</dbReference>
<feature type="compositionally biased region" description="Polar residues" evidence="1">
    <location>
        <begin position="25"/>
        <end position="36"/>
    </location>
</feature>
<dbReference type="Gramene" id="Kaladp0040s0724.1.v1.1">
    <property type="protein sequence ID" value="Kaladp0040s0724.1.v1.1"/>
    <property type="gene ID" value="Kaladp0040s0724.v1.1"/>
</dbReference>
<dbReference type="PANTHER" id="PTHR36031">
    <property type="entry name" value="F21O3.15 PROTEIN"/>
    <property type="match status" value="1"/>
</dbReference>
<dbReference type="Proteomes" id="UP000594263">
    <property type="component" value="Unplaced"/>
</dbReference>
<keyword evidence="3" id="KW-1185">Reference proteome</keyword>